<dbReference type="PANTHER" id="PTHR34154:SF3">
    <property type="entry name" value="ALKALI-SENSITIVE LINKAGE PROTEIN 1"/>
    <property type="match status" value="1"/>
</dbReference>
<dbReference type="EMBL" id="JBANRG010000002">
    <property type="protein sequence ID" value="KAK7470842.1"/>
    <property type="molecule type" value="Genomic_DNA"/>
</dbReference>
<feature type="compositionally biased region" description="Low complexity" evidence="1">
    <location>
        <begin position="64"/>
        <end position="96"/>
    </location>
</feature>
<feature type="compositionally biased region" description="Basic residues" evidence="1">
    <location>
        <begin position="50"/>
        <end position="62"/>
    </location>
</feature>
<dbReference type="PROSITE" id="PS51257">
    <property type="entry name" value="PROKAR_LIPOPROTEIN"/>
    <property type="match status" value="1"/>
</dbReference>
<feature type="chain" id="PRO_5045359443" description="Asl1-like glycosyl hydrolase catalytic domain-containing protein" evidence="2">
    <location>
        <begin position="30"/>
        <end position="373"/>
    </location>
</feature>
<reference evidence="4 5" key="1">
    <citation type="submission" date="2024-01" db="EMBL/GenBank/DDBJ databases">
        <title>A draft genome for the cacao thread blight pathogen Marasmiellus scandens.</title>
        <authorList>
            <person name="Baruah I.K."/>
            <person name="Leung J."/>
            <person name="Bukari Y."/>
            <person name="Amoako-Attah I."/>
            <person name="Meinhardt L.W."/>
            <person name="Bailey B.A."/>
            <person name="Cohen S.P."/>
        </authorList>
    </citation>
    <scope>NUCLEOTIDE SEQUENCE [LARGE SCALE GENOMIC DNA]</scope>
    <source>
        <strain evidence="4 5">GH-19</strain>
    </source>
</reference>
<dbReference type="Pfam" id="PF11790">
    <property type="entry name" value="Glyco_hydro_cc"/>
    <property type="match status" value="1"/>
</dbReference>
<gene>
    <name evidence="4" type="ORF">VKT23_002259</name>
</gene>
<organism evidence="4 5">
    <name type="scientific">Marasmiellus scandens</name>
    <dbReference type="NCBI Taxonomy" id="2682957"/>
    <lineage>
        <taxon>Eukaryota</taxon>
        <taxon>Fungi</taxon>
        <taxon>Dikarya</taxon>
        <taxon>Basidiomycota</taxon>
        <taxon>Agaricomycotina</taxon>
        <taxon>Agaricomycetes</taxon>
        <taxon>Agaricomycetidae</taxon>
        <taxon>Agaricales</taxon>
        <taxon>Marasmiineae</taxon>
        <taxon>Omphalotaceae</taxon>
        <taxon>Marasmiellus</taxon>
    </lineage>
</organism>
<evidence type="ECO:0000259" key="3">
    <source>
        <dbReference type="Pfam" id="PF11790"/>
    </source>
</evidence>
<proteinExistence type="predicted"/>
<feature type="signal peptide" evidence="2">
    <location>
        <begin position="1"/>
        <end position="29"/>
    </location>
</feature>
<protein>
    <recommendedName>
        <fullName evidence="3">Asl1-like glycosyl hydrolase catalytic domain-containing protein</fullName>
    </recommendedName>
</protein>
<feature type="domain" description="Asl1-like glycosyl hydrolase catalytic" evidence="3">
    <location>
        <begin position="139"/>
        <end position="370"/>
    </location>
</feature>
<keyword evidence="5" id="KW-1185">Reference proteome</keyword>
<name>A0ABR1K2S5_9AGAR</name>
<comment type="caution">
    <text evidence="4">The sequence shown here is derived from an EMBL/GenBank/DDBJ whole genome shotgun (WGS) entry which is preliminary data.</text>
</comment>
<evidence type="ECO:0000256" key="1">
    <source>
        <dbReference type="SAM" id="MobiDB-lite"/>
    </source>
</evidence>
<dbReference type="InterPro" id="IPR017853">
    <property type="entry name" value="GH"/>
</dbReference>
<keyword evidence="2" id="KW-0732">Signal</keyword>
<dbReference type="SUPFAM" id="SSF51445">
    <property type="entry name" value="(Trans)glycosidases"/>
    <property type="match status" value="1"/>
</dbReference>
<dbReference type="Proteomes" id="UP001498398">
    <property type="component" value="Unassembled WGS sequence"/>
</dbReference>
<sequence length="373" mass="39699">MAAIRLLNLLSVATLAILACSLGPQPVTALSNHHGLAARDVLRGHDALAKRKRSNNVRRCKPRSAPTASSTPAPESTSSSEAPAPTSSSSDNNNNNGGSGSGSGSSGNSSGSSGSGSGSSGSSSGSSSGGSGASSKACLAWPNGNDSSLSKWKTDKTTGLYTWSPSIPALARQLGFQPWPMLWGRNQIDEFQKTVVAGYANVVLGFNEPDQAGQSNLSPQDAAGLWKQYIQPLKSQGYKLVTPAVTSDPNAKQWMKDFFAACDGCTFDAQAVHWYDTSFDNFKSYINDYHNLFNLPIWVTEFAYQSFTGGAQGSLGQIQDFMGQATSYMESQDWVEYYCWFGAMHDMQNVNPLNQLMASDGGLTDLGRQFLSS</sequence>
<dbReference type="InterPro" id="IPR024655">
    <property type="entry name" value="Asl1_glyco_hydro_catalytic"/>
</dbReference>
<evidence type="ECO:0000313" key="4">
    <source>
        <dbReference type="EMBL" id="KAK7470842.1"/>
    </source>
</evidence>
<accession>A0ABR1K2S5</accession>
<dbReference type="Gene3D" id="3.20.20.80">
    <property type="entry name" value="Glycosidases"/>
    <property type="match status" value="1"/>
</dbReference>
<dbReference type="InterPro" id="IPR053183">
    <property type="entry name" value="ASL1"/>
</dbReference>
<dbReference type="PANTHER" id="PTHR34154">
    <property type="entry name" value="ALKALI-SENSITIVE LINKAGE PROTEIN 1"/>
    <property type="match status" value="1"/>
</dbReference>
<evidence type="ECO:0000256" key="2">
    <source>
        <dbReference type="SAM" id="SignalP"/>
    </source>
</evidence>
<feature type="region of interest" description="Disordered" evidence="1">
    <location>
        <begin position="49"/>
        <end position="135"/>
    </location>
</feature>
<evidence type="ECO:0000313" key="5">
    <source>
        <dbReference type="Proteomes" id="UP001498398"/>
    </source>
</evidence>